<keyword evidence="2" id="KW-1185">Reference proteome</keyword>
<reference evidence="2" key="1">
    <citation type="journal article" date="2020" name="Nat. Commun.">
        <title>Genome sequence of the cluster root forming white lupin.</title>
        <authorList>
            <person name="Hufnagel B."/>
            <person name="Marques A."/>
            <person name="Soriano A."/>
            <person name="Marques L."/>
            <person name="Divol F."/>
            <person name="Doumas P."/>
            <person name="Sallet E."/>
            <person name="Mancinotti D."/>
            <person name="Carrere S."/>
            <person name="Marande W."/>
            <person name="Arribat S."/>
            <person name="Keller J."/>
            <person name="Huneau C."/>
            <person name="Blein T."/>
            <person name="Aime D."/>
            <person name="Laguerre M."/>
            <person name="Taylor J."/>
            <person name="Schubert V."/>
            <person name="Nelson M."/>
            <person name="Geu-Flores F."/>
            <person name="Crespi M."/>
            <person name="Gallardo-Guerrero K."/>
            <person name="Delaux P.-M."/>
            <person name="Salse J."/>
            <person name="Berges H."/>
            <person name="Guyot R."/>
            <person name="Gouzy J."/>
            <person name="Peret B."/>
        </authorList>
    </citation>
    <scope>NUCLEOTIDE SEQUENCE [LARGE SCALE GENOMIC DNA]</scope>
    <source>
        <strain evidence="2">cv. Amiga</strain>
    </source>
</reference>
<name>A0A6A4PU46_LUPAL</name>
<comment type="caution">
    <text evidence="1">The sequence shown here is derived from an EMBL/GenBank/DDBJ whole genome shotgun (WGS) entry which is preliminary data.</text>
</comment>
<evidence type="ECO:0000313" key="2">
    <source>
        <dbReference type="Proteomes" id="UP000447434"/>
    </source>
</evidence>
<evidence type="ECO:0000313" key="1">
    <source>
        <dbReference type="EMBL" id="KAE9605167.1"/>
    </source>
</evidence>
<accession>A0A6A4PU46</accession>
<dbReference type="EMBL" id="WOCE01000010">
    <property type="protein sequence ID" value="KAE9605167.1"/>
    <property type="molecule type" value="Genomic_DNA"/>
</dbReference>
<protein>
    <submittedName>
        <fullName evidence="1">Uncharacterized protein</fullName>
    </submittedName>
</protein>
<proteinExistence type="predicted"/>
<gene>
    <name evidence="1" type="ORF">Lalb_Chr10g0094411</name>
</gene>
<dbReference type="Proteomes" id="UP000447434">
    <property type="component" value="Chromosome 10"/>
</dbReference>
<dbReference type="AlphaFoldDB" id="A0A6A4PU46"/>
<sequence>MLIETILHHWNYFSQKRITLETVRSLDFRIPEACVIALNFLLEICLKLHVYFILRNLKQEIQHNATSFWYSKM</sequence>
<organism evidence="1 2">
    <name type="scientific">Lupinus albus</name>
    <name type="common">White lupine</name>
    <name type="synonym">Lupinus termis</name>
    <dbReference type="NCBI Taxonomy" id="3870"/>
    <lineage>
        <taxon>Eukaryota</taxon>
        <taxon>Viridiplantae</taxon>
        <taxon>Streptophyta</taxon>
        <taxon>Embryophyta</taxon>
        <taxon>Tracheophyta</taxon>
        <taxon>Spermatophyta</taxon>
        <taxon>Magnoliopsida</taxon>
        <taxon>eudicotyledons</taxon>
        <taxon>Gunneridae</taxon>
        <taxon>Pentapetalae</taxon>
        <taxon>rosids</taxon>
        <taxon>fabids</taxon>
        <taxon>Fabales</taxon>
        <taxon>Fabaceae</taxon>
        <taxon>Papilionoideae</taxon>
        <taxon>50 kb inversion clade</taxon>
        <taxon>genistoids sensu lato</taxon>
        <taxon>core genistoids</taxon>
        <taxon>Genisteae</taxon>
        <taxon>Lupinus</taxon>
    </lineage>
</organism>